<dbReference type="PANTHER" id="PTHR15576:SF1">
    <property type="entry name" value="RIBITOL-5-PHOSPHATE XYLOSYLTRANSFERASE 1"/>
    <property type="match status" value="1"/>
</dbReference>
<dbReference type="Pfam" id="PF24786">
    <property type="entry name" value="RXYLT1_N"/>
    <property type="match status" value="1"/>
</dbReference>
<sequence>MSSNVTVEVTSHKEKVSVVRQRDILRDDPEWNPWGEEFENGEEARYEAPQWKVENPVVKSNKTNNNSQEFVVEIWGKAAIGLYLWEHILNGHLERKLGGMWSYGMKKINNIRFKSHFLLHLRCSSFVNISDKIFSKKKKKKEKNCASFE</sequence>
<feature type="domain" description="RXYLT1 N-terminal" evidence="1">
    <location>
        <begin position="72"/>
        <end position="114"/>
    </location>
</feature>
<evidence type="ECO:0000313" key="3">
    <source>
        <dbReference type="Proteomes" id="UP001162480"/>
    </source>
</evidence>
<dbReference type="GO" id="GO:0005794">
    <property type="term" value="C:Golgi apparatus"/>
    <property type="evidence" value="ECO:0007669"/>
    <property type="project" value="TreeGrafter"/>
</dbReference>
<proteinExistence type="predicted"/>
<dbReference type="Proteomes" id="UP001162480">
    <property type="component" value="Chromosome 9"/>
</dbReference>
<gene>
    <name evidence="2" type="ORF">OCTVUL_1B028461</name>
</gene>
<dbReference type="GO" id="GO:0120053">
    <property type="term" value="F:ribitol beta-1,4-xylosyltransferase activity"/>
    <property type="evidence" value="ECO:0007669"/>
    <property type="project" value="InterPro"/>
</dbReference>
<accession>A0AA36F7R8</accession>
<dbReference type="GO" id="GO:0035269">
    <property type="term" value="P:protein O-linked glycosylation via mannose"/>
    <property type="evidence" value="ECO:0007669"/>
    <property type="project" value="InterPro"/>
</dbReference>
<evidence type="ECO:0000313" key="2">
    <source>
        <dbReference type="EMBL" id="CAI9727490.1"/>
    </source>
</evidence>
<dbReference type="AlphaFoldDB" id="A0AA36F7R8"/>
<name>A0AA36F7R8_OCTVU</name>
<dbReference type="PANTHER" id="PTHR15576">
    <property type="entry name" value="RIBITOL-5-PHOSPHATE XYLOSYLTRANSFERASE 1"/>
    <property type="match status" value="1"/>
</dbReference>
<dbReference type="InterPro" id="IPR057539">
    <property type="entry name" value="RXYLT1_N"/>
</dbReference>
<keyword evidence="3" id="KW-1185">Reference proteome</keyword>
<protein>
    <recommendedName>
        <fullName evidence="1">RXYLT1 N-terminal domain-containing protein</fullName>
    </recommendedName>
</protein>
<dbReference type="InterPro" id="IPR055286">
    <property type="entry name" value="RXYLT1-like"/>
</dbReference>
<organism evidence="2 3">
    <name type="scientific">Octopus vulgaris</name>
    <name type="common">Common octopus</name>
    <dbReference type="NCBI Taxonomy" id="6645"/>
    <lineage>
        <taxon>Eukaryota</taxon>
        <taxon>Metazoa</taxon>
        <taxon>Spiralia</taxon>
        <taxon>Lophotrochozoa</taxon>
        <taxon>Mollusca</taxon>
        <taxon>Cephalopoda</taxon>
        <taxon>Coleoidea</taxon>
        <taxon>Octopodiformes</taxon>
        <taxon>Octopoda</taxon>
        <taxon>Incirrata</taxon>
        <taxon>Octopodidae</taxon>
        <taxon>Octopus</taxon>
    </lineage>
</organism>
<reference evidence="2" key="1">
    <citation type="submission" date="2023-08" db="EMBL/GenBank/DDBJ databases">
        <authorList>
            <person name="Alioto T."/>
            <person name="Alioto T."/>
            <person name="Gomez Garrido J."/>
        </authorList>
    </citation>
    <scope>NUCLEOTIDE SEQUENCE</scope>
</reference>
<evidence type="ECO:0000259" key="1">
    <source>
        <dbReference type="Pfam" id="PF24786"/>
    </source>
</evidence>
<dbReference type="EMBL" id="OX597822">
    <property type="protein sequence ID" value="CAI9727490.1"/>
    <property type="molecule type" value="Genomic_DNA"/>
</dbReference>